<dbReference type="PANTHER" id="PTHR12059:SF5">
    <property type="entry name" value="LARGE RIBOSOMAL SUBUNIT PROTEIN UL23M"/>
    <property type="match status" value="1"/>
</dbReference>
<dbReference type="InterPro" id="IPR012678">
    <property type="entry name" value="Ribosomal_uL23/eL15/eS24_sf"/>
</dbReference>
<reference evidence="5 6" key="1">
    <citation type="journal article" date="2020" name="ISME J.">
        <title>Uncovering the hidden diversity of litter-decomposition mechanisms in mushroom-forming fungi.</title>
        <authorList>
            <person name="Floudas D."/>
            <person name="Bentzer J."/>
            <person name="Ahren D."/>
            <person name="Johansson T."/>
            <person name="Persson P."/>
            <person name="Tunlid A."/>
        </authorList>
    </citation>
    <scope>NUCLEOTIDE SEQUENCE [LARGE SCALE GENOMIC DNA]</scope>
    <source>
        <strain evidence="5 6">CBS 101986</strain>
    </source>
</reference>
<dbReference type="AlphaFoldDB" id="A0A8H5B4N8"/>
<evidence type="ECO:0000256" key="1">
    <source>
        <dbReference type="ARBA" id="ARBA00006700"/>
    </source>
</evidence>
<dbReference type="GO" id="GO:0005762">
    <property type="term" value="C:mitochondrial large ribosomal subunit"/>
    <property type="evidence" value="ECO:0007669"/>
    <property type="project" value="TreeGrafter"/>
</dbReference>
<sequence>MFSTAKTLLRCHHATRGYATATPSEPLSPLARIARTASTPIAVRQRRRKQFGELPQGASDATVHGMTPTERARYDRLRAKGQLNDAEGKPIPPEQWIADVNTRRSRVRGLLTRQMKGGKEEVDAVGRRVYLPNIIMRMVRNQTPPGQPYNPYEATFRIPQSVTKTDVRSLLLAVYGVKTTYIRTDNYISPWYRTLEGKERRPYKTYKRAVVGLVEPFYYPKRLEDMAPEQRKEREEWIETHFAIQDTRNLQKEELLRMTKGQGRMSWKFNAPYATKRSHILRLVNERRDQRENLVSEFAEQIRTLKSQDEAPTYKKVRSAIKGREIVSEKDLNDTTNA</sequence>
<evidence type="ECO:0000256" key="3">
    <source>
        <dbReference type="ARBA" id="ARBA00023274"/>
    </source>
</evidence>
<dbReference type="Gene3D" id="3.30.70.330">
    <property type="match status" value="1"/>
</dbReference>
<dbReference type="InterPro" id="IPR013025">
    <property type="entry name" value="Ribosomal_uL23-like"/>
</dbReference>
<gene>
    <name evidence="5" type="ORF">D9619_006270</name>
</gene>
<dbReference type="SUPFAM" id="SSF54189">
    <property type="entry name" value="Ribosomal proteins S24e, L23 and L15e"/>
    <property type="match status" value="1"/>
</dbReference>
<dbReference type="EMBL" id="JAACJJ010000042">
    <property type="protein sequence ID" value="KAF5316201.1"/>
    <property type="molecule type" value="Genomic_DNA"/>
</dbReference>
<proteinExistence type="inferred from homology"/>
<comment type="similarity">
    <text evidence="1">Belongs to the universal ribosomal protein uL23 family.</text>
</comment>
<evidence type="ECO:0000256" key="2">
    <source>
        <dbReference type="ARBA" id="ARBA00022980"/>
    </source>
</evidence>
<comment type="caution">
    <text evidence="5">The sequence shown here is derived from an EMBL/GenBank/DDBJ whole genome shotgun (WGS) entry which is preliminary data.</text>
</comment>
<protein>
    <recommendedName>
        <fullName evidence="4">Large ribosomal subunit protein uL23m</fullName>
    </recommendedName>
</protein>
<dbReference type="GO" id="GO:0032543">
    <property type="term" value="P:mitochondrial translation"/>
    <property type="evidence" value="ECO:0007669"/>
    <property type="project" value="TreeGrafter"/>
</dbReference>
<dbReference type="OrthoDB" id="275582at2759"/>
<keyword evidence="6" id="KW-1185">Reference proteome</keyword>
<accession>A0A8H5B4N8</accession>
<dbReference type="GO" id="GO:0003735">
    <property type="term" value="F:structural constituent of ribosome"/>
    <property type="evidence" value="ECO:0007669"/>
    <property type="project" value="InterPro"/>
</dbReference>
<evidence type="ECO:0000313" key="5">
    <source>
        <dbReference type="EMBL" id="KAF5316201.1"/>
    </source>
</evidence>
<name>A0A8H5B4N8_9AGAR</name>
<dbReference type="Proteomes" id="UP000567179">
    <property type="component" value="Unassembled WGS sequence"/>
</dbReference>
<evidence type="ECO:0000256" key="4">
    <source>
        <dbReference type="ARBA" id="ARBA00039977"/>
    </source>
</evidence>
<dbReference type="PANTHER" id="PTHR12059">
    <property type="entry name" value="RIBOSOMAL PROTEIN L23-RELATED"/>
    <property type="match status" value="1"/>
</dbReference>
<keyword evidence="2" id="KW-0689">Ribosomal protein</keyword>
<organism evidence="5 6">
    <name type="scientific">Psilocybe cf. subviscida</name>
    <dbReference type="NCBI Taxonomy" id="2480587"/>
    <lineage>
        <taxon>Eukaryota</taxon>
        <taxon>Fungi</taxon>
        <taxon>Dikarya</taxon>
        <taxon>Basidiomycota</taxon>
        <taxon>Agaricomycotina</taxon>
        <taxon>Agaricomycetes</taxon>
        <taxon>Agaricomycetidae</taxon>
        <taxon>Agaricales</taxon>
        <taxon>Agaricineae</taxon>
        <taxon>Strophariaceae</taxon>
        <taxon>Psilocybe</taxon>
    </lineage>
</organism>
<dbReference type="InterPro" id="IPR012677">
    <property type="entry name" value="Nucleotide-bd_a/b_plait_sf"/>
</dbReference>
<evidence type="ECO:0000313" key="6">
    <source>
        <dbReference type="Proteomes" id="UP000567179"/>
    </source>
</evidence>
<keyword evidence="3" id="KW-0687">Ribonucleoprotein</keyword>